<proteinExistence type="predicted"/>
<sequence length="366" mass="41695">MTQSTALDRLFPESMRYHKGHVADPKRQSGAGGDRSRLTRLTPRQKLTGIVRRAPEVMLKIGRANIRCLRHMKAAADYISRNGKIEIEDQDGFAHGSKEQVEAVVRQWGLQSQIPQEESSEDRRAHGRRIILSMPAGTPTEGFKVACRKWAHDTLTGHDYLIAFHTPENDQRTTQPHCHILIRTIGHDGRRFHVDNARREEMREHFAVCLREQGIEANATQRWQRGVTRRSLGQPEFHNARKVQSDKERARMHAIARKKKTLLLKTMQNRLQDVERSVRSGKPIPDPPGIVKARAKRQELTDLLNDVIDELNAGSSQDKMLALATKEHLQKLPPVKSAVQEAVSSLTDKVRHAKRAEVKRATTKNR</sequence>
<evidence type="ECO:0000256" key="1">
    <source>
        <dbReference type="SAM" id="MobiDB-lite"/>
    </source>
</evidence>
<evidence type="ECO:0000259" key="2">
    <source>
        <dbReference type="Pfam" id="PF03432"/>
    </source>
</evidence>
<name>A0ABS2DQ04_9BURK</name>
<dbReference type="Proteomes" id="UP000715095">
    <property type="component" value="Unassembled WGS sequence"/>
</dbReference>
<dbReference type="EMBL" id="JACJJC010000003">
    <property type="protein sequence ID" value="MBM6703402.1"/>
    <property type="molecule type" value="Genomic_DNA"/>
</dbReference>
<feature type="region of interest" description="Disordered" evidence="1">
    <location>
        <begin position="343"/>
        <end position="366"/>
    </location>
</feature>
<organism evidence="3 4">
    <name type="scientific">Sutterella massiliensis</name>
    <dbReference type="NCBI Taxonomy" id="1816689"/>
    <lineage>
        <taxon>Bacteria</taxon>
        <taxon>Pseudomonadati</taxon>
        <taxon>Pseudomonadota</taxon>
        <taxon>Betaproteobacteria</taxon>
        <taxon>Burkholderiales</taxon>
        <taxon>Sutterellaceae</taxon>
        <taxon>Sutterella</taxon>
    </lineage>
</organism>
<dbReference type="Pfam" id="PF03432">
    <property type="entry name" value="Relaxase"/>
    <property type="match status" value="1"/>
</dbReference>
<feature type="region of interest" description="Disordered" evidence="1">
    <location>
        <begin position="16"/>
        <end position="39"/>
    </location>
</feature>
<reference evidence="3 4" key="1">
    <citation type="journal article" date="2021" name="Sci. Rep.">
        <title>The distribution of antibiotic resistance genes in chicken gut microbiota commensals.</title>
        <authorList>
            <person name="Juricova H."/>
            <person name="Matiasovicova J."/>
            <person name="Kubasova T."/>
            <person name="Cejkova D."/>
            <person name="Rychlik I."/>
        </authorList>
    </citation>
    <scope>NUCLEOTIDE SEQUENCE [LARGE SCALE GENOMIC DNA]</scope>
    <source>
        <strain evidence="3 4">An829</strain>
    </source>
</reference>
<gene>
    <name evidence="3" type="ORF">H6A60_02645</name>
</gene>
<dbReference type="Gene3D" id="3.30.930.30">
    <property type="match status" value="1"/>
</dbReference>
<comment type="caution">
    <text evidence="3">The sequence shown here is derived from an EMBL/GenBank/DDBJ whole genome shotgun (WGS) entry which is preliminary data.</text>
</comment>
<keyword evidence="4" id="KW-1185">Reference proteome</keyword>
<dbReference type="InterPro" id="IPR005094">
    <property type="entry name" value="Endonuclease_MobA/VirD2"/>
</dbReference>
<feature type="domain" description="MobA/VirD2-like nuclease" evidence="2">
    <location>
        <begin position="99"/>
        <end position="214"/>
    </location>
</feature>
<evidence type="ECO:0000313" key="3">
    <source>
        <dbReference type="EMBL" id="MBM6703402.1"/>
    </source>
</evidence>
<accession>A0ABS2DQ04</accession>
<protein>
    <recommendedName>
        <fullName evidence="2">MobA/VirD2-like nuclease domain-containing protein</fullName>
    </recommendedName>
</protein>
<dbReference type="RefSeq" id="WP_205101879.1">
    <property type="nucleotide sequence ID" value="NZ_JACJJC010000003.1"/>
</dbReference>
<evidence type="ECO:0000313" key="4">
    <source>
        <dbReference type="Proteomes" id="UP000715095"/>
    </source>
</evidence>